<proteinExistence type="predicted"/>
<sequence length="46" mass="5483">MKENIDVFDFVPSDQDMTSIRSLDTGESQFFSHRDPEIIKWFSERT</sequence>
<reference evidence="1 2" key="1">
    <citation type="submission" date="2017-05" db="EMBL/GenBank/DDBJ databases">
        <authorList>
            <person name="Varghese N."/>
            <person name="Submissions S."/>
        </authorList>
    </citation>
    <scope>NUCLEOTIDE SEQUENCE [LARGE SCALE GENOMIC DNA]</scope>
    <source>
        <strain evidence="1 2">DSM 21194</strain>
    </source>
</reference>
<evidence type="ECO:0000313" key="1">
    <source>
        <dbReference type="EMBL" id="SMO69091.1"/>
    </source>
</evidence>
<dbReference type="InterPro" id="IPR036812">
    <property type="entry name" value="NAD(P)_OxRdtase_dom_sf"/>
</dbReference>
<keyword evidence="2" id="KW-1185">Reference proteome</keyword>
<gene>
    <name evidence="1" type="ORF">SAMN06265218_109150</name>
</gene>
<organism evidence="1 2">
    <name type="scientific">Fodinibius sediminis</name>
    <dbReference type="NCBI Taxonomy" id="1214077"/>
    <lineage>
        <taxon>Bacteria</taxon>
        <taxon>Pseudomonadati</taxon>
        <taxon>Balneolota</taxon>
        <taxon>Balneolia</taxon>
        <taxon>Balneolales</taxon>
        <taxon>Balneolaceae</taxon>
        <taxon>Fodinibius</taxon>
    </lineage>
</organism>
<dbReference type="EMBL" id="FXTH01000009">
    <property type="protein sequence ID" value="SMO69091.1"/>
    <property type="molecule type" value="Genomic_DNA"/>
</dbReference>
<protein>
    <submittedName>
        <fullName evidence="1">Uncharacterized protein</fullName>
    </submittedName>
</protein>
<dbReference type="Gene3D" id="3.20.20.100">
    <property type="entry name" value="NADP-dependent oxidoreductase domain"/>
    <property type="match status" value="1"/>
</dbReference>
<dbReference type="AlphaFoldDB" id="A0A521DD62"/>
<evidence type="ECO:0000313" key="2">
    <source>
        <dbReference type="Proteomes" id="UP000317593"/>
    </source>
</evidence>
<accession>A0A521DD62</accession>
<name>A0A521DD62_9BACT</name>
<dbReference type="Proteomes" id="UP000317593">
    <property type="component" value="Unassembled WGS sequence"/>
</dbReference>